<keyword evidence="2" id="KW-1185">Reference proteome</keyword>
<evidence type="ECO:0000313" key="1">
    <source>
        <dbReference type="EMBL" id="MEQ2270706.1"/>
    </source>
</evidence>
<dbReference type="Proteomes" id="UP001444071">
    <property type="component" value="Unassembled WGS sequence"/>
</dbReference>
<gene>
    <name evidence="1" type="ORF">XENORESO_009384</name>
</gene>
<comment type="caution">
    <text evidence="1">The sequence shown here is derived from an EMBL/GenBank/DDBJ whole genome shotgun (WGS) entry which is preliminary data.</text>
</comment>
<feature type="non-terminal residue" evidence="1">
    <location>
        <position position="1"/>
    </location>
</feature>
<organism evidence="1 2">
    <name type="scientific">Xenotaenia resolanae</name>
    <dbReference type="NCBI Taxonomy" id="208358"/>
    <lineage>
        <taxon>Eukaryota</taxon>
        <taxon>Metazoa</taxon>
        <taxon>Chordata</taxon>
        <taxon>Craniata</taxon>
        <taxon>Vertebrata</taxon>
        <taxon>Euteleostomi</taxon>
        <taxon>Actinopterygii</taxon>
        <taxon>Neopterygii</taxon>
        <taxon>Teleostei</taxon>
        <taxon>Neoteleostei</taxon>
        <taxon>Acanthomorphata</taxon>
        <taxon>Ovalentaria</taxon>
        <taxon>Atherinomorphae</taxon>
        <taxon>Cyprinodontiformes</taxon>
        <taxon>Goodeidae</taxon>
        <taxon>Xenotaenia</taxon>
    </lineage>
</organism>
<dbReference type="EMBL" id="JAHRIM010060346">
    <property type="protein sequence ID" value="MEQ2270706.1"/>
    <property type="molecule type" value="Genomic_DNA"/>
</dbReference>
<sequence>VSDGPITAACSMPDSQFAVTNMNTVVVDVWKLVWNQQCSKASLVKVKSYKVKTSMVRLVYCSLLVGVTFQGELCDVANVVKDEWGNTNIRWIQSVSILSVVRNDNKSVWLTGETNDKIHIGFFFGMGSNALIDSSFSSIPMNSGDNGQENKKRSLVTAITVDQGTKHSKY</sequence>
<proteinExistence type="predicted"/>
<name>A0ABV0WMT5_9TELE</name>
<protein>
    <submittedName>
        <fullName evidence="1">Uncharacterized protein</fullName>
    </submittedName>
</protein>
<reference evidence="1 2" key="1">
    <citation type="submission" date="2021-06" db="EMBL/GenBank/DDBJ databases">
        <authorList>
            <person name="Palmer J.M."/>
        </authorList>
    </citation>
    <scope>NUCLEOTIDE SEQUENCE [LARGE SCALE GENOMIC DNA]</scope>
    <source>
        <strain evidence="1 2">XR_2019</strain>
        <tissue evidence="1">Muscle</tissue>
    </source>
</reference>
<evidence type="ECO:0000313" key="2">
    <source>
        <dbReference type="Proteomes" id="UP001444071"/>
    </source>
</evidence>
<accession>A0ABV0WMT5</accession>